<reference evidence="2 3" key="1">
    <citation type="submission" date="2012-10" db="EMBL/GenBank/DDBJ databases">
        <title>Draft Genome Sequence of Paenibacillus popilliae ATCC 14706T.</title>
        <authorList>
            <person name="Iiyama K."/>
            <person name="Mori K."/>
            <person name="Mon H."/>
            <person name="Chieda Y."/>
            <person name="Lee J.M."/>
            <person name="Kusakabe T."/>
            <person name="Tashiro K."/>
            <person name="Asano S."/>
            <person name="Yasunaga-Aoki C."/>
            <person name="Shimizu S."/>
        </authorList>
    </citation>
    <scope>NUCLEOTIDE SEQUENCE [LARGE SCALE GENOMIC DNA]</scope>
    <source>
        <strain evidence="2 3">ATCC 14706</strain>
    </source>
</reference>
<evidence type="ECO:0000256" key="1">
    <source>
        <dbReference type="SAM" id="SignalP"/>
    </source>
</evidence>
<dbReference type="OrthoDB" id="2600109at2"/>
<dbReference type="EMBL" id="BALG01000071">
    <property type="protein sequence ID" value="GAC42091.1"/>
    <property type="molecule type" value="Genomic_DNA"/>
</dbReference>
<dbReference type="AlphaFoldDB" id="M9LNV0"/>
<dbReference type="RefSeq" id="WP_006285491.1">
    <property type="nucleotide sequence ID" value="NZ_BALG01000071.1"/>
</dbReference>
<comment type="caution">
    <text evidence="2">The sequence shown here is derived from an EMBL/GenBank/DDBJ whole genome shotgun (WGS) entry which is preliminary data.</text>
</comment>
<protein>
    <submittedName>
        <fullName evidence="2">Amino acid transporter</fullName>
    </submittedName>
</protein>
<gene>
    <name evidence="2" type="ORF">PPOP_1448</name>
</gene>
<sequence>MKLNTKLKGLLVVALTVSAIAPTAAFAIPAHEEELDRIYGPENGTAVTVDHPQAKYSLRLPREAKTFVWSANYQVTTHYQIPNDIVLGRGYNAIWFRSNSSKNTGSNSNYQVMLESWSTWAAGWVEDNKETSSINSISGAWFKNLSSTEKYRIRIKGNVKGSIDVYKNSF</sequence>
<organism evidence="2 3">
    <name type="scientific">Paenibacillus popilliae ATCC 14706</name>
    <dbReference type="NCBI Taxonomy" id="1212764"/>
    <lineage>
        <taxon>Bacteria</taxon>
        <taxon>Bacillati</taxon>
        <taxon>Bacillota</taxon>
        <taxon>Bacilli</taxon>
        <taxon>Bacillales</taxon>
        <taxon>Paenibacillaceae</taxon>
        <taxon>Paenibacillus</taxon>
    </lineage>
</organism>
<keyword evidence="3" id="KW-1185">Reference proteome</keyword>
<feature type="chain" id="PRO_5004100119" evidence="1">
    <location>
        <begin position="28"/>
        <end position="170"/>
    </location>
</feature>
<name>M9LNV0_PAEPP</name>
<accession>M9LNV0</accession>
<evidence type="ECO:0000313" key="2">
    <source>
        <dbReference type="EMBL" id="GAC42091.1"/>
    </source>
</evidence>
<dbReference type="Proteomes" id="UP000029453">
    <property type="component" value="Unassembled WGS sequence"/>
</dbReference>
<feature type="signal peptide" evidence="1">
    <location>
        <begin position="1"/>
        <end position="27"/>
    </location>
</feature>
<keyword evidence="1" id="KW-0732">Signal</keyword>
<evidence type="ECO:0000313" key="3">
    <source>
        <dbReference type="Proteomes" id="UP000029453"/>
    </source>
</evidence>
<proteinExistence type="predicted"/>